<dbReference type="NCBIfam" id="TIGR01662">
    <property type="entry name" value="HAD-SF-IIIA"/>
    <property type="match status" value="1"/>
</dbReference>
<dbReference type="SUPFAM" id="SSF52540">
    <property type="entry name" value="P-loop containing nucleoside triphosphate hydrolases"/>
    <property type="match status" value="1"/>
</dbReference>
<dbReference type="InterPro" id="IPR036412">
    <property type="entry name" value="HAD-like_sf"/>
</dbReference>
<dbReference type="Pfam" id="PF08645">
    <property type="entry name" value="PNK3P"/>
    <property type="match status" value="1"/>
</dbReference>
<dbReference type="Pfam" id="PF13671">
    <property type="entry name" value="AAA_33"/>
    <property type="match status" value="1"/>
</dbReference>
<gene>
    <name evidence="2" type="ORF">FKW77_007988</name>
</gene>
<dbReference type="InterPro" id="IPR006549">
    <property type="entry name" value="HAD-SF_hydro_IIIA"/>
</dbReference>
<dbReference type="InterPro" id="IPR023214">
    <property type="entry name" value="HAD_sf"/>
</dbReference>
<protein>
    <recommendedName>
        <fullName evidence="4">Polynucleotide kinase 3'-phosphatase</fullName>
    </recommendedName>
</protein>
<dbReference type="NCBIfam" id="TIGR01664">
    <property type="entry name" value="DNA-3'-Pase"/>
    <property type="match status" value="1"/>
</dbReference>
<dbReference type="InterPro" id="IPR006551">
    <property type="entry name" value="Polynucleotide_phosphatase"/>
</dbReference>
<dbReference type="OrthoDB" id="19045at2759"/>
<dbReference type="GO" id="GO:0006281">
    <property type="term" value="P:DNA repair"/>
    <property type="evidence" value="ECO:0007669"/>
    <property type="project" value="TreeGrafter"/>
</dbReference>
<evidence type="ECO:0008006" key="4">
    <source>
        <dbReference type="Google" id="ProtNLM"/>
    </source>
</evidence>
<dbReference type="PANTHER" id="PTHR12083:SF9">
    <property type="entry name" value="BIFUNCTIONAL POLYNUCLEOTIDE PHOSPHATASE_KINASE"/>
    <property type="match status" value="1"/>
</dbReference>
<accession>A0A517LM35</accession>
<evidence type="ECO:0000256" key="1">
    <source>
        <dbReference type="SAM" id="MobiDB-lite"/>
    </source>
</evidence>
<dbReference type="GO" id="GO:0003690">
    <property type="term" value="F:double-stranded DNA binding"/>
    <property type="evidence" value="ECO:0007669"/>
    <property type="project" value="TreeGrafter"/>
</dbReference>
<organism evidence="2 3">
    <name type="scientific">Venturia effusa</name>
    <dbReference type="NCBI Taxonomy" id="50376"/>
    <lineage>
        <taxon>Eukaryota</taxon>
        <taxon>Fungi</taxon>
        <taxon>Dikarya</taxon>
        <taxon>Ascomycota</taxon>
        <taxon>Pezizomycotina</taxon>
        <taxon>Dothideomycetes</taxon>
        <taxon>Pleosporomycetidae</taxon>
        <taxon>Venturiales</taxon>
        <taxon>Venturiaceae</taxon>
        <taxon>Venturia</taxon>
    </lineage>
</organism>
<proteinExistence type="predicted"/>
<reference evidence="2 3" key="1">
    <citation type="submission" date="2019-07" db="EMBL/GenBank/DDBJ databases">
        <title>Finished genome of Venturia effusa.</title>
        <authorList>
            <person name="Young C.A."/>
            <person name="Cox M.P."/>
            <person name="Ganley A.R.D."/>
            <person name="David W.J."/>
        </authorList>
    </citation>
    <scope>NUCLEOTIDE SEQUENCE [LARGE SCALE GENOMIC DNA]</scope>
    <source>
        <strain evidence="3">albino</strain>
    </source>
</reference>
<dbReference type="FunFam" id="3.40.50.1000:FF:000078">
    <property type="entry name" value="Bifunctional polynucleotide phosphatase/kinase"/>
    <property type="match status" value="1"/>
</dbReference>
<dbReference type="AlphaFoldDB" id="A0A517LM35"/>
<keyword evidence="3" id="KW-1185">Reference proteome</keyword>
<evidence type="ECO:0000313" key="3">
    <source>
        <dbReference type="Proteomes" id="UP000316270"/>
    </source>
</evidence>
<dbReference type="FunFam" id="3.40.50.300:FF:000737">
    <property type="entry name" value="Bifunctional polynucleotide phosphatase/kinase"/>
    <property type="match status" value="1"/>
</dbReference>
<dbReference type="InterPro" id="IPR013954">
    <property type="entry name" value="PNK3P"/>
</dbReference>
<dbReference type="Proteomes" id="UP000316270">
    <property type="component" value="Chromosome 15"/>
</dbReference>
<dbReference type="CDD" id="cd01625">
    <property type="entry name" value="HAD_PNP"/>
    <property type="match status" value="1"/>
</dbReference>
<dbReference type="PANTHER" id="PTHR12083">
    <property type="entry name" value="BIFUNCTIONAL POLYNUCLEOTIDE PHOSPHATASE/KINASE"/>
    <property type="match status" value="1"/>
</dbReference>
<dbReference type="InterPro" id="IPR027417">
    <property type="entry name" value="P-loop_NTPase"/>
</dbReference>
<dbReference type="SUPFAM" id="SSF56784">
    <property type="entry name" value="HAD-like"/>
    <property type="match status" value="1"/>
</dbReference>
<dbReference type="GO" id="GO:0046403">
    <property type="term" value="F:polynucleotide 3'-phosphatase activity"/>
    <property type="evidence" value="ECO:0007669"/>
    <property type="project" value="TreeGrafter"/>
</dbReference>
<sequence>MILALTKHLSPWKIISFRRKNTARALKMNPLKRTSSTDRDVSPPALKRKPLPSTTTQKAVSNFFKPASQKEPDKITWRVVNDSLLVGKYNATSIESKGTSEEKKKIAAFDFDSTLITTQSGNTFSRNGSDWKWWHTSVPGTLKRLHSEGYLVAIVSNQSGISLKPNPKSLKSDMKRLSDFKQKANAVFNQLNLPISLYAATAKDQYRKPRPGMWNALLEDFSLTSDAIDHVASIFVGDAAGREAVAGRKKDFSSSDRDLAANVGISFKTPEEFFLAEAPAPFVRDFDPVQFLAQQVISTPPTVFAKAHDVEMVIYCGSPGCGKSTFFWKHLKPLGYERVNQDILKSRDRCIKVASDHLANGNSVLIDNTNASREARAHWTKLATKYKVPIRCIYFTASDKICRHNDTVRALNAAVFNQELGKTLNPEDRTILPPVAFTSYRGRFEEPKLEEGFTEIVKVDFEFDGTEEQRAVWSKYWI</sequence>
<evidence type="ECO:0000313" key="2">
    <source>
        <dbReference type="EMBL" id="QDS76636.1"/>
    </source>
</evidence>
<dbReference type="GO" id="GO:0046404">
    <property type="term" value="F:ATP-dependent polydeoxyribonucleotide 5'-hydroxyl-kinase activity"/>
    <property type="evidence" value="ECO:0007669"/>
    <property type="project" value="TreeGrafter"/>
</dbReference>
<dbReference type="Gene3D" id="3.40.50.1000">
    <property type="entry name" value="HAD superfamily/HAD-like"/>
    <property type="match status" value="1"/>
</dbReference>
<feature type="region of interest" description="Disordered" evidence="1">
    <location>
        <begin position="26"/>
        <end position="57"/>
    </location>
</feature>
<dbReference type="STRING" id="50376.A0A517LM35"/>
<dbReference type="Gene3D" id="3.40.50.300">
    <property type="entry name" value="P-loop containing nucleotide triphosphate hydrolases"/>
    <property type="match status" value="1"/>
</dbReference>
<name>A0A517LM35_9PEZI</name>
<dbReference type="EMBL" id="CP042199">
    <property type="protein sequence ID" value="QDS76636.1"/>
    <property type="molecule type" value="Genomic_DNA"/>
</dbReference>